<dbReference type="Gene3D" id="3.40.30.10">
    <property type="entry name" value="Glutaredoxin"/>
    <property type="match status" value="1"/>
</dbReference>
<reference evidence="2 3" key="1">
    <citation type="submission" date="2017-02" db="EMBL/GenBank/DDBJ databases">
        <authorList>
            <person name="Peterson S.W."/>
        </authorList>
    </citation>
    <scope>NUCLEOTIDE SEQUENCE [LARGE SCALE GENOMIC DNA]</scope>
    <source>
        <strain evidence="3">type strain: NCCB 100098</strain>
    </source>
</reference>
<evidence type="ECO:0000259" key="1">
    <source>
        <dbReference type="Pfam" id="PF00462"/>
    </source>
</evidence>
<name>A0A1T5I0C1_9GAMM</name>
<feature type="domain" description="Glutaredoxin" evidence="1">
    <location>
        <begin position="6"/>
        <end position="61"/>
    </location>
</feature>
<accession>A0A1T5I0C1</accession>
<sequence length="79" mass="9078">MMMKRITLFTQKNCAHCKDAQQYMKTKGYPFRLVDVASPQGRKELSRTGARSVPVIKVGDSVLMGWNMTKFEKLLHDND</sequence>
<dbReference type="InterPro" id="IPR036249">
    <property type="entry name" value="Thioredoxin-like_sf"/>
</dbReference>
<dbReference type="InterPro" id="IPR002109">
    <property type="entry name" value="Glutaredoxin"/>
</dbReference>
<proteinExistence type="predicted"/>
<dbReference type="PANTHER" id="PTHR34386:SF1">
    <property type="entry name" value="GLUTAREDOXIN-LIKE PROTEIN NRDH"/>
    <property type="match status" value="1"/>
</dbReference>
<dbReference type="GO" id="GO:0009055">
    <property type="term" value="F:electron transfer activity"/>
    <property type="evidence" value="ECO:0007669"/>
    <property type="project" value="TreeGrafter"/>
</dbReference>
<dbReference type="EMBL" id="FUZI01000003">
    <property type="protein sequence ID" value="SKC32406.1"/>
    <property type="molecule type" value="Genomic_DNA"/>
</dbReference>
<protein>
    <submittedName>
        <fullName evidence="2">Glutaredoxin-like protein NrdH</fullName>
    </submittedName>
</protein>
<gene>
    <name evidence="2" type="primary">nrdH</name>
    <name evidence="2" type="ORF">CZ809_01922</name>
</gene>
<evidence type="ECO:0000313" key="2">
    <source>
        <dbReference type="EMBL" id="SKC32406.1"/>
    </source>
</evidence>
<dbReference type="RefSeq" id="WP_369925039.1">
    <property type="nucleotide sequence ID" value="NZ_CP175534.1"/>
</dbReference>
<dbReference type="SUPFAM" id="SSF52833">
    <property type="entry name" value="Thioredoxin-like"/>
    <property type="match status" value="1"/>
</dbReference>
<dbReference type="PANTHER" id="PTHR34386">
    <property type="entry name" value="GLUTAREDOXIN"/>
    <property type="match status" value="1"/>
</dbReference>
<dbReference type="PROSITE" id="PS51354">
    <property type="entry name" value="GLUTAREDOXIN_2"/>
    <property type="match status" value="1"/>
</dbReference>
<dbReference type="Proteomes" id="UP000189966">
    <property type="component" value="Unassembled WGS sequence"/>
</dbReference>
<organism evidence="2 3">
    <name type="scientific">Photobacterium piscicola</name>
    <dbReference type="NCBI Taxonomy" id="1378299"/>
    <lineage>
        <taxon>Bacteria</taxon>
        <taxon>Pseudomonadati</taxon>
        <taxon>Pseudomonadota</taxon>
        <taxon>Gammaproteobacteria</taxon>
        <taxon>Vibrionales</taxon>
        <taxon>Vibrionaceae</taxon>
        <taxon>Photobacterium</taxon>
    </lineage>
</organism>
<dbReference type="GO" id="GO:0045454">
    <property type="term" value="P:cell redox homeostasis"/>
    <property type="evidence" value="ECO:0007669"/>
    <property type="project" value="TreeGrafter"/>
</dbReference>
<evidence type="ECO:0000313" key="3">
    <source>
        <dbReference type="Proteomes" id="UP000189966"/>
    </source>
</evidence>
<dbReference type="InterPro" id="IPR051548">
    <property type="entry name" value="Grx-like_ET"/>
</dbReference>
<dbReference type="AlphaFoldDB" id="A0A1T5I0C1"/>
<dbReference type="CDD" id="cd02976">
    <property type="entry name" value="NrdH"/>
    <property type="match status" value="1"/>
</dbReference>
<dbReference type="Pfam" id="PF00462">
    <property type="entry name" value="Glutaredoxin"/>
    <property type="match status" value="1"/>
</dbReference>